<dbReference type="OrthoDB" id="8904098at2759"/>
<evidence type="ECO:0000256" key="7">
    <source>
        <dbReference type="RuleBase" id="RU003755"/>
    </source>
</evidence>
<dbReference type="PROSITE" id="PS01023">
    <property type="entry name" value="PTR2_2"/>
    <property type="match status" value="1"/>
</dbReference>
<keyword evidence="3 7" id="KW-0813">Transport</keyword>
<keyword evidence="11" id="KW-1185">Reference proteome</keyword>
<sequence>MTSDNISPTDVDRKSLYNEKLTDEKAAVYTEPAKTIESPLPPYEVGSIDSHGSCDSDLPESTEEEVATLRHVGDRIPLAAWLVAVVELAERFTYYGLTGPWQNYMENERDNPRLPGALGLGQSTATSLNYFFTFFCYVTPIFGAIVADSWLGRYNAILVFSMVYVIGLLILFVTSLPGPLEHGAGLGGLIATMIILGIGTGGIKSNVSPLIAEQYTETKMRTKVLKSGERVVVDPAVTIQSLYNIFYWCINIGSLSAIATVWMELKIDFWAAFLLPFCFFFIGIFTLFVGRKKYVVRPPKGSILVDAGKALAIAAKNGFKMDAARKVYGDQFINEMKRALIACRVFCFYPFFWLLYGQMNTNFVSMAGTMELHGLPNDLLFNLNPLTIIIFIPIMERCVYPLLRKLKIPFKPITRIAVGFFVCAGGMAYAAGIQKVIYDSPPCYKYPTECPASEGGELPNRVHIALQVPAYVCIGLAEIFASVTGLEYAFTKAPASMKSVVTSVYLLQNAFGSAIGIGVATRAKNPDMVVFYSCLAGITFLAGTLFWFCFRKLNDTEEEMNALDKTAEVKLVNAEELSTPLKKLYIPHHHHHHHHQGEQGQQQQQQQQHHDAPSEV</sequence>
<evidence type="ECO:0000256" key="6">
    <source>
        <dbReference type="ARBA" id="ARBA00023136"/>
    </source>
</evidence>
<dbReference type="Pfam" id="PF00854">
    <property type="entry name" value="PTR2"/>
    <property type="match status" value="1"/>
</dbReference>
<dbReference type="InParanoid" id="A0A4S2MSV3"/>
<protein>
    <submittedName>
        <fullName evidence="10">PTR2-domain-containing protein</fullName>
    </submittedName>
</protein>
<feature type="compositionally biased region" description="Low complexity" evidence="8">
    <location>
        <begin position="598"/>
        <end position="607"/>
    </location>
</feature>
<reference evidence="10 11" key="1">
    <citation type="submission" date="2019-04" db="EMBL/GenBank/DDBJ databases">
        <title>Comparative genomics and transcriptomics to analyze fruiting body development in filamentous ascomycetes.</title>
        <authorList>
            <consortium name="DOE Joint Genome Institute"/>
            <person name="Lutkenhaus R."/>
            <person name="Traeger S."/>
            <person name="Breuer J."/>
            <person name="Kuo A."/>
            <person name="Lipzen A."/>
            <person name="Pangilinan J."/>
            <person name="Dilworth D."/>
            <person name="Sandor L."/>
            <person name="Poggeler S."/>
            <person name="Barry K."/>
            <person name="Grigoriev I.V."/>
            <person name="Nowrousian M."/>
        </authorList>
    </citation>
    <scope>NUCLEOTIDE SEQUENCE [LARGE SCALE GENOMIC DNA]</scope>
    <source>
        <strain evidence="10 11">CBS 389.68</strain>
    </source>
</reference>
<dbReference type="PROSITE" id="PS01022">
    <property type="entry name" value="PTR2_1"/>
    <property type="match status" value="1"/>
</dbReference>
<evidence type="ECO:0000256" key="1">
    <source>
        <dbReference type="ARBA" id="ARBA00004141"/>
    </source>
</evidence>
<feature type="transmembrane region" description="Helical" evidence="9">
    <location>
        <begin position="529"/>
        <end position="550"/>
    </location>
</feature>
<evidence type="ECO:0000256" key="9">
    <source>
        <dbReference type="SAM" id="Phobius"/>
    </source>
</evidence>
<dbReference type="EMBL" id="ML220130">
    <property type="protein sequence ID" value="TGZ79538.1"/>
    <property type="molecule type" value="Genomic_DNA"/>
</dbReference>
<keyword evidence="6 9" id="KW-0472">Membrane</keyword>
<comment type="similarity">
    <text evidence="2 7">Belongs to the major facilitator superfamily. Proton-dependent oligopeptide transporter (POT/PTR) (TC 2.A.17) family.</text>
</comment>
<feature type="transmembrane region" description="Helical" evidence="9">
    <location>
        <begin position="245"/>
        <end position="263"/>
    </location>
</feature>
<feature type="transmembrane region" description="Helical" evidence="9">
    <location>
        <begin position="154"/>
        <end position="176"/>
    </location>
</feature>
<dbReference type="FunFam" id="1.20.1250.20:FF:000085">
    <property type="entry name" value="MFS peptide transporter Ptr2"/>
    <property type="match status" value="1"/>
</dbReference>
<comment type="subcellular location">
    <subcellularLocation>
        <location evidence="1 7">Membrane</location>
        <topology evidence="1 7">Multi-pass membrane protein</topology>
    </subcellularLocation>
</comment>
<accession>A0A4S2MSV3</accession>
<dbReference type="Gene3D" id="1.20.1250.20">
    <property type="entry name" value="MFS general substrate transporter like domains"/>
    <property type="match status" value="1"/>
</dbReference>
<feature type="transmembrane region" description="Helical" evidence="9">
    <location>
        <begin position="339"/>
        <end position="359"/>
    </location>
</feature>
<evidence type="ECO:0000256" key="8">
    <source>
        <dbReference type="SAM" id="MobiDB-lite"/>
    </source>
</evidence>
<dbReference type="InterPro" id="IPR000109">
    <property type="entry name" value="POT_fam"/>
</dbReference>
<dbReference type="InterPro" id="IPR018456">
    <property type="entry name" value="PTR2_symporter_CS"/>
</dbReference>
<dbReference type="PANTHER" id="PTHR11654">
    <property type="entry name" value="OLIGOPEPTIDE TRANSPORTER-RELATED"/>
    <property type="match status" value="1"/>
</dbReference>
<feature type="region of interest" description="Disordered" evidence="8">
    <location>
        <begin position="589"/>
        <end position="616"/>
    </location>
</feature>
<dbReference type="GO" id="GO:0071916">
    <property type="term" value="F:dipeptide transmembrane transporter activity"/>
    <property type="evidence" value="ECO:0007669"/>
    <property type="project" value="UniProtKB-ARBA"/>
</dbReference>
<feature type="transmembrane region" description="Helical" evidence="9">
    <location>
        <begin position="412"/>
        <end position="432"/>
    </location>
</feature>
<dbReference type="SUPFAM" id="SSF103473">
    <property type="entry name" value="MFS general substrate transporter"/>
    <property type="match status" value="1"/>
</dbReference>
<evidence type="ECO:0000313" key="11">
    <source>
        <dbReference type="Proteomes" id="UP000298138"/>
    </source>
</evidence>
<feature type="transmembrane region" description="Helical" evidence="9">
    <location>
        <begin position="269"/>
        <end position="290"/>
    </location>
</feature>
<keyword evidence="5 9" id="KW-1133">Transmembrane helix</keyword>
<name>A0A4S2MSV3_9PEZI</name>
<evidence type="ECO:0000256" key="4">
    <source>
        <dbReference type="ARBA" id="ARBA00022692"/>
    </source>
</evidence>
<feature type="transmembrane region" description="Helical" evidence="9">
    <location>
        <begin position="502"/>
        <end position="523"/>
    </location>
</feature>
<feature type="transmembrane region" description="Helical" evidence="9">
    <location>
        <begin position="182"/>
        <end position="203"/>
    </location>
</feature>
<evidence type="ECO:0000256" key="5">
    <source>
        <dbReference type="ARBA" id="ARBA00022989"/>
    </source>
</evidence>
<evidence type="ECO:0000256" key="3">
    <source>
        <dbReference type="ARBA" id="ARBA00022448"/>
    </source>
</evidence>
<gene>
    <name evidence="10" type="ORF">EX30DRAFT_372849</name>
</gene>
<dbReference type="AlphaFoldDB" id="A0A4S2MSV3"/>
<dbReference type="InterPro" id="IPR036259">
    <property type="entry name" value="MFS_trans_sf"/>
</dbReference>
<feature type="transmembrane region" description="Helical" evidence="9">
    <location>
        <begin position="468"/>
        <end position="490"/>
    </location>
</feature>
<organism evidence="10 11">
    <name type="scientific">Ascodesmis nigricans</name>
    <dbReference type="NCBI Taxonomy" id="341454"/>
    <lineage>
        <taxon>Eukaryota</taxon>
        <taxon>Fungi</taxon>
        <taxon>Dikarya</taxon>
        <taxon>Ascomycota</taxon>
        <taxon>Pezizomycotina</taxon>
        <taxon>Pezizomycetes</taxon>
        <taxon>Pezizales</taxon>
        <taxon>Ascodesmidaceae</taxon>
        <taxon>Ascodesmis</taxon>
    </lineage>
</organism>
<keyword evidence="4 7" id="KW-0812">Transmembrane</keyword>
<feature type="transmembrane region" description="Helical" evidence="9">
    <location>
        <begin position="379"/>
        <end position="400"/>
    </location>
</feature>
<dbReference type="Proteomes" id="UP000298138">
    <property type="component" value="Unassembled WGS sequence"/>
</dbReference>
<feature type="transmembrane region" description="Helical" evidence="9">
    <location>
        <begin position="128"/>
        <end position="147"/>
    </location>
</feature>
<dbReference type="FunCoup" id="A0A4S2MSV3">
    <property type="interactions" value="1079"/>
</dbReference>
<proteinExistence type="inferred from homology"/>
<evidence type="ECO:0000256" key="2">
    <source>
        <dbReference type="ARBA" id="ARBA00005982"/>
    </source>
</evidence>
<dbReference type="GO" id="GO:0005886">
    <property type="term" value="C:plasma membrane"/>
    <property type="evidence" value="ECO:0007669"/>
    <property type="project" value="UniProtKB-ARBA"/>
</dbReference>
<evidence type="ECO:0000313" key="10">
    <source>
        <dbReference type="EMBL" id="TGZ79538.1"/>
    </source>
</evidence>